<dbReference type="GO" id="GO:0035312">
    <property type="term" value="F:5'-3' DNA exonuclease activity"/>
    <property type="evidence" value="ECO:0007669"/>
    <property type="project" value="TreeGrafter"/>
</dbReference>
<dbReference type="SMART" id="SM00481">
    <property type="entry name" value="POLIIIAc"/>
    <property type="match status" value="1"/>
</dbReference>
<dbReference type="InterPro" id="IPR003141">
    <property type="entry name" value="Pol/His_phosphatase_N"/>
</dbReference>
<sequence length="294" mass="31003">MRQDAAIRFDLQAHSTVSDGALAPGAVVAAAARAGIELLALTDHDATDGVDEALAAGAQAGIRVVPGAELSVLDEQAEDFHVCAYLVDHRAPGWIRALEELRADRLARGLRMADALEDAGLELVREPLEARAAAGRPVGRPHLAHAVLDAPGNAARLEAEGLVTVGSVIEAYLIPGRPGYRRRTMPTVSEAVGLIHDAGGVAVWAHPFWDLDEPEEVLATLERFAGLGMDGVEAFYVTHTAGQTRLVAGRAQELGLLTTGSADFHGPEHAQFSRFGAFELHGLEPRLGPIAQGP</sequence>
<dbReference type="InterPro" id="IPR052018">
    <property type="entry name" value="PHP_domain"/>
</dbReference>
<dbReference type="PANTHER" id="PTHR42924">
    <property type="entry name" value="EXONUCLEASE"/>
    <property type="match status" value="1"/>
</dbReference>
<dbReference type="GO" id="GO:0004534">
    <property type="term" value="F:5'-3' RNA exonuclease activity"/>
    <property type="evidence" value="ECO:0007669"/>
    <property type="project" value="TreeGrafter"/>
</dbReference>
<dbReference type="InterPro" id="IPR016195">
    <property type="entry name" value="Pol/histidinol_Pase-like"/>
</dbReference>
<evidence type="ECO:0000259" key="1">
    <source>
        <dbReference type="SMART" id="SM00481"/>
    </source>
</evidence>
<dbReference type="EMBL" id="CADCVO010000224">
    <property type="protein sequence ID" value="CAA9485663.1"/>
    <property type="molecule type" value="Genomic_DNA"/>
</dbReference>
<accession>A0A6J4S5A1</accession>
<evidence type="ECO:0000313" key="2">
    <source>
        <dbReference type="EMBL" id="CAA9485663.1"/>
    </source>
</evidence>
<proteinExistence type="predicted"/>
<reference evidence="2" key="1">
    <citation type="submission" date="2020-02" db="EMBL/GenBank/DDBJ databases">
        <authorList>
            <person name="Meier V. D."/>
        </authorList>
    </citation>
    <scope>NUCLEOTIDE SEQUENCE</scope>
    <source>
        <strain evidence="2">AVDCRST_MAG13</strain>
    </source>
</reference>
<dbReference type="SUPFAM" id="SSF89550">
    <property type="entry name" value="PHP domain-like"/>
    <property type="match status" value="1"/>
</dbReference>
<dbReference type="Gene3D" id="3.20.20.140">
    <property type="entry name" value="Metal-dependent hydrolases"/>
    <property type="match status" value="1"/>
</dbReference>
<dbReference type="AlphaFoldDB" id="A0A6J4S5A1"/>
<feature type="domain" description="Polymerase/histidinol phosphatase N-terminal" evidence="1">
    <location>
        <begin position="9"/>
        <end position="74"/>
    </location>
</feature>
<dbReference type="Gene3D" id="1.10.150.650">
    <property type="match status" value="1"/>
</dbReference>
<name>A0A6J4S5A1_9ACTN</name>
<dbReference type="InterPro" id="IPR004013">
    <property type="entry name" value="PHP_dom"/>
</dbReference>
<dbReference type="PANTHER" id="PTHR42924:SF3">
    <property type="entry name" value="POLYMERASE_HISTIDINOL PHOSPHATASE N-TERMINAL DOMAIN-CONTAINING PROTEIN"/>
    <property type="match status" value="1"/>
</dbReference>
<organism evidence="2">
    <name type="scientific">uncultured Solirubrobacteraceae bacterium</name>
    <dbReference type="NCBI Taxonomy" id="1162706"/>
    <lineage>
        <taxon>Bacteria</taxon>
        <taxon>Bacillati</taxon>
        <taxon>Actinomycetota</taxon>
        <taxon>Thermoleophilia</taxon>
        <taxon>Solirubrobacterales</taxon>
        <taxon>Solirubrobacteraceae</taxon>
        <taxon>environmental samples</taxon>
    </lineage>
</organism>
<protein>
    <submittedName>
        <fullName evidence="2">FIG00031715: Predicted metal-dependent phosphoesterases (PHP family)</fullName>
    </submittedName>
</protein>
<dbReference type="Pfam" id="PF02811">
    <property type="entry name" value="PHP"/>
    <property type="match status" value="1"/>
</dbReference>
<gene>
    <name evidence="2" type="ORF">AVDCRST_MAG13-1432</name>
</gene>